<proteinExistence type="predicted"/>
<evidence type="ECO:0000259" key="2">
    <source>
        <dbReference type="PROSITE" id="PS50878"/>
    </source>
</evidence>
<dbReference type="Proteomes" id="UP000694251">
    <property type="component" value="Chromosome 3"/>
</dbReference>
<feature type="compositionally biased region" description="Basic residues" evidence="1">
    <location>
        <begin position="1"/>
        <end position="12"/>
    </location>
</feature>
<comment type="caution">
    <text evidence="3">The sequence shown here is derived from an EMBL/GenBank/DDBJ whole genome shotgun (WGS) entry which is preliminary data.</text>
</comment>
<dbReference type="InterPro" id="IPR026960">
    <property type="entry name" value="RVT-Znf"/>
</dbReference>
<accession>A0A8T2F8N3</accession>
<dbReference type="OrthoDB" id="1938625at2759"/>
<keyword evidence="3" id="KW-0378">Hydrolase</keyword>
<evidence type="ECO:0000313" key="3">
    <source>
        <dbReference type="EMBL" id="KAG7632655.1"/>
    </source>
</evidence>
<keyword evidence="4" id="KW-1185">Reference proteome</keyword>
<name>A0A8T2F8N3_ARASU</name>
<organism evidence="3 4">
    <name type="scientific">Arabidopsis suecica</name>
    <name type="common">Swedish thale-cress</name>
    <name type="synonym">Cardaminopsis suecica</name>
    <dbReference type="NCBI Taxonomy" id="45249"/>
    <lineage>
        <taxon>Eukaryota</taxon>
        <taxon>Viridiplantae</taxon>
        <taxon>Streptophyta</taxon>
        <taxon>Embryophyta</taxon>
        <taxon>Tracheophyta</taxon>
        <taxon>Spermatophyta</taxon>
        <taxon>Magnoliopsida</taxon>
        <taxon>eudicotyledons</taxon>
        <taxon>Gunneridae</taxon>
        <taxon>Pentapetalae</taxon>
        <taxon>rosids</taxon>
        <taxon>malvids</taxon>
        <taxon>Brassicales</taxon>
        <taxon>Brassicaceae</taxon>
        <taxon>Camelineae</taxon>
        <taxon>Arabidopsis</taxon>
    </lineage>
</organism>
<keyword evidence="3" id="KW-0540">Nuclease</keyword>
<dbReference type="PANTHER" id="PTHR33116">
    <property type="entry name" value="REVERSE TRANSCRIPTASE ZINC-BINDING DOMAIN-CONTAINING PROTEIN-RELATED-RELATED"/>
    <property type="match status" value="1"/>
</dbReference>
<dbReference type="Pfam" id="PF13966">
    <property type="entry name" value="zf-RVT"/>
    <property type="match status" value="1"/>
</dbReference>
<feature type="region of interest" description="Disordered" evidence="1">
    <location>
        <begin position="1"/>
        <end position="23"/>
    </location>
</feature>
<reference evidence="3 4" key="1">
    <citation type="submission" date="2020-12" db="EMBL/GenBank/DDBJ databases">
        <title>Concerted genomic and epigenomic changes stabilize Arabidopsis allopolyploids.</title>
        <authorList>
            <person name="Chen Z."/>
        </authorList>
    </citation>
    <scope>NUCLEOTIDE SEQUENCE [LARGE SCALE GENOMIC DNA]</scope>
    <source>
        <strain evidence="3">As9502</strain>
        <tissue evidence="3">Leaf</tissue>
    </source>
</reference>
<feature type="domain" description="Reverse transcriptase" evidence="2">
    <location>
        <begin position="571"/>
        <end position="848"/>
    </location>
</feature>
<dbReference type="EMBL" id="JAEFBJ010000003">
    <property type="protein sequence ID" value="KAG7632655.1"/>
    <property type="molecule type" value="Genomic_DNA"/>
</dbReference>
<dbReference type="AlphaFoldDB" id="A0A8T2F8N3"/>
<dbReference type="PROSITE" id="PS50878">
    <property type="entry name" value="RT_POL"/>
    <property type="match status" value="1"/>
</dbReference>
<dbReference type="GO" id="GO:0004519">
    <property type="term" value="F:endonuclease activity"/>
    <property type="evidence" value="ECO:0007669"/>
    <property type="project" value="UniProtKB-KW"/>
</dbReference>
<dbReference type="PANTHER" id="PTHR33116:SF80">
    <property type="entry name" value="REVERSE TRANSCRIPTASE ZINC-BINDING DOMAIN-CONTAINING PROTEIN"/>
    <property type="match status" value="1"/>
</dbReference>
<dbReference type="CDD" id="cd01650">
    <property type="entry name" value="RT_nLTR_like"/>
    <property type="match status" value="1"/>
</dbReference>
<keyword evidence="3" id="KW-0255">Endonuclease</keyword>
<dbReference type="InterPro" id="IPR000477">
    <property type="entry name" value="RT_dom"/>
</dbReference>
<gene>
    <name evidence="3" type="ORF">ISN44_As03g027830</name>
</gene>
<protein>
    <submittedName>
        <fullName evidence="3">Endonuclease/exonuclease/phosphatase superfamily</fullName>
    </submittedName>
</protein>
<evidence type="ECO:0000313" key="4">
    <source>
        <dbReference type="Proteomes" id="UP000694251"/>
    </source>
</evidence>
<sequence length="1198" mass="136017">MEKKKEVSRKKYPSLGQETQTRLPVKGKEDGGLVWSVKNVAKSKSLKVEDSVSGSISVQTNGISLGLDKVQKGDSSVGQLAVIIDNATENEEVGICSGTICAVEDDSSDVLSTDTEEEAFIKPKEKKFISNLLPGWSFVENYEFSVLGKIWVLWDPSVKVVVIGRSLQMITCELLLPDSPSWFVVSIVYASNEEGTRKELWNELVQLALSPVVVGRSWIVLGDFNQILNPEDHSSAINANIGRKIRAFRSCLLDSDLYDLVYKGSSYTWWNKCSSRPLAKKIDRILVNDHWNTLFPSAYANFGEPDFSDHSSCEVVLDPAVLKAKRPFRFFNYLLHNPDFLQLIRENWYSCNVSGSAMYRVSKKLKHLKLPIGCFSRENYSDIEKRVSEAHAIVLHRQRITLTNPSVVHATLELEATRKWQILAKAEESFFCQKSSISWLYEGDSNTAYFHKMADMRKSINTINFLIDDFGERIETQQGIKEHSCNFFESLLCGVEGENSLAQSDMNLLLSFRCSVDQINDLERNFSDLDIQEAFFSLPRNKASGPDGYSSEFFKGVWSVVGPEVTEAVQEFFRSGQLLKQWNATTLVLIPKITNASKMTDFRPISCLNTLYKVIAKLLTSRLKKLLNEVISPSQSAFLSGRLLSENVLLATEIVHGYNTKNISSRGMLKVDLRKAFDSVRWDFIISALCALAVPEKFVCWINQCISTPYFSVMVNGSSSGFFKSNKGLRQGDPLSPYLFVLAMEVFSSLLKARFDAGYIHYHPKTADISISHLMFADDVMGFFDGGSSSLHGISEALDDFASWSGLHVNKDKTNLYLAGTDEVEALAISHYGFPINTLPIRYLGLPLMSRKLKISEYEPLMDKLVKRFRSWAVKSLSFAGRVQLIASVITGLVNFWMSTFVLPLGCVKKIESLCSRFLWSGSIDASKGAKIAWSGVCLPKNEGGVGLRRFTPWNKTLYLRFIWLLFADNDGLWANWHKSHHIKNKSFWELEESPRDPWTWRTLLRLRPLGERFLKARVGNGQMISFWYDNWTPCVPLIKFLGTAGPSSLCIPAASKTWESLRPREEIKRWASSVWFKGAVPKHAFNMWLTTLNRLPTRQRLLSWGVISDASCCLCSTLPESRDHLLLTCEFAASIWTQVVSQAVSYHIWHQRNYYLHNNLWITASGTFKLVDRQVRNIIYGRRHKKRWRPLLLLWIR</sequence>
<evidence type="ECO:0000256" key="1">
    <source>
        <dbReference type="SAM" id="MobiDB-lite"/>
    </source>
</evidence>
<dbReference type="InterPro" id="IPR005135">
    <property type="entry name" value="Endo/exonuclease/phosphatase"/>
</dbReference>
<dbReference type="Pfam" id="PF00078">
    <property type="entry name" value="RVT_1"/>
    <property type="match status" value="1"/>
</dbReference>
<dbReference type="Pfam" id="PF03372">
    <property type="entry name" value="Exo_endo_phos"/>
    <property type="match status" value="1"/>
</dbReference>